<dbReference type="InterPro" id="IPR058192">
    <property type="entry name" value="WHD_ROQ1-like"/>
</dbReference>
<dbReference type="EMBL" id="JBJKBG010000003">
    <property type="protein sequence ID" value="KAL3746492.1"/>
    <property type="molecule type" value="Genomic_DNA"/>
</dbReference>
<dbReference type="InterPro" id="IPR027417">
    <property type="entry name" value="P-loop_NTPase"/>
</dbReference>
<keyword evidence="1" id="KW-0433">Leucine-rich repeat</keyword>
<dbReference type="Gene3D" id="3.40.50.300">
    <property type="entry name" value="P-loop containing nucleotide triphosphate hydrolases"/>
    <property type="match status" value="1"/>
</dbReference>
<keyword evidence="6" id="KW-1185">Reference proteome</keyword>
<feature type="domain" description="Disease resistance protein Roq1-like winged-helix" evidence="4">
    <location>
        <begin position="269"/>
        <end position="337"/>
    </location>
</feature>
<dbReference type="InterPro" id="IPR002182">
    <property type="entry name" value="NB-ARC"/>
</dbReference>
<protein>
    <submittedName>
        <fullName evidence="5">Uncharacterized protein</fullName>
    </submittedName>
</protein>
<dbReference type="InterPro" id="IPR044974">
    <property type="entry name" value="Disease_R_plants"/>
</dbReference>
<dbReference type="Pfam" id="PF00931">
    <property type="entry name" value="NB-ARC"/>
    <property type="match status" value="1"/>
</dbReference>
<dbReference type="PANTHER" id="PTHR11017">
    <property type="entry name" value="LEUCINE-RICH REPEAT-CONTAINING PROTEIN"/>
    <property type="match status" value="1"/>
</dbReference>
<evidence type="ECO:0000313" key="6">
    <source>
        <dbReference type="Proteomes" id="UP001634007"/>
    </source>
</evidence>
<dbReference type="SUPFAM" id="SSF46785">
    <property type="entry name" value="Winged helix' DNA-binding domain"/>
    <property type="match status" value="1"/>
</dbReference>
<dbReference type="Proteomes" id="UP001634007">
    <property type="component" value="Unassembled WGS sequence"/>
</dbReference>
<feature type="non-terminal residue" evidence="5">
    <location>
        <position position="471"/>
    </location>
</feature>
<dbReference type="PRINTS" id="PR00364">
    <property type="entry name" value="DISEASERSIST"/>
</dbReference>
<sequence length="471" mass="54337">LIELVVGEVSCKLNAKKVDVPDYLVEDHHQIKAIIEKLDVDTDGVRFLGIHGTGGIGKPVLAKVLFNKLSSHFDGVCFLNNVRESSRHTSFVGPENADHIKDIGDGMNRIKRVCHTKRFLIILDDLDKQEQLKKLAGKLDWFGSGSRIIFTTRNLEVLMTQVESSNEEVLNQPKGILSYEVHEMEFGQVLKLFCKHAFRRDSPLEGYDRLAEKIVIGSFLSYHGSTPEQHLGKQHFDRRELWEDVLKQLDDGPFKDVRDALMISYEGLENKQKEVFLDIACFFTNEDQTYPVIMWDECNYHPHIAMSVLQQRSLIKIGHDNKFWMHDQVRDLGKHIMLEEYPRRFSRVRIYETTVKLLERKEKNVDVKAPSLTSSGCSRNMVPDELAALPNLTFLRVKGIDFSGNFKNVVSKLRWLSWEVTHNEFYVENFHFAGLVVLDLSRSNIKDDCGGWSQFQVCLSLFIIVRDQEEH</sequence>
<dbReference type="SUPFAM" id="SSF52540">
    <property type="entry name" value="P-loop containing nucleoside triphosphate hydrolases"/>
    <property type="match status" value="1"/>
</dbReference>
<gene>
    <name evidence="5" type="ORF">ACJRO7_015455</name>
</gene>
<feature type="non-terminal residue" evidence="5">
    <location>
        <position position="1"/>
    </location>
</feature>
<evidence type="ECO:0000313" key="5">
    <source>
        <dbReference type="EMBL" id="KAL3746492.1"/>
    </source>
</evidence>
<evidence type="ECO:0000256" key="1">
    <source>
        <dbReference type="ARBA" id="ARBA00022614"/>
    </source>
</evidence>
<reference evidence="5 6" key="1">
    <citation type="submission" date="2024-11" db="EMBL/GenBank/DDBJ databases">
        <title>Chromosome-level genome assembly of Eucalyptus globulus Labill. provides insights into its genome evolution.</title>
        <authorList>
            <person name="Li X."/>
        </authorList>
    </citation>
    <scope>NUCLEOTIDE SEQUENCE [LARGE SCALE GENOMIC DNA]</scope>
    <source>
        <strain evidence="5">CL2024</strain>
        <tissue evidence="5">Fresh tender leaves</tissue>
    </source>
</reference>
<dbReference type="InterPro" id="IPR036390">
    <property type="entry name" value="WH_DNA-bd_sf"/>
</dbReference>
<evidence type="ECO:0000259" key="3">
    <source>
        <dbReference type="Pfam" id="PF00931"/>
    </source>
</evidence>
<accession>A0ABD3L4K1</accession>
<dbReference type="Pfam" id="PF23282">
    <property type="entry name" value="WHD_ROQ1"/>
    <property type="match status" value="1"/>
</dbReference>
<dbReference type="PANTHER" id="PTHR11017:SF570">
    <property type="entry name" value="DISEASE RESISTANCE PROTEIN (TIR-NBS CLASS)-RELATED"/>
    <property type="match status" value="1"/>
</dbReference>
<organism evidence="5 6">
    <name type="scientific">Eucalyptus globulus</name>
    <name type="common">Tasmanian blue gum</name>
    <dbReference type="NCBI Taxonomy" id="34317"/>
    <lineage>
        <taxon>Eukaryota</taxon>
        <taxon>Viridiplantae</taxon>
        <taxon>Streptophyta</taxon>
        <taxon>Embryophyta</taxon>
        <taxon>Tracheophyta</taxon>
        <taxon>Spermatophyta</taxon>
        <taxon>Magnoliopsida</taxon>
        <taxon>eudicotyledons</taxon>
        <taxon>Gunneridae</taxon>
        <taxon>Pentapetalae</taxon>
        <taxon>rosids</taxon>
        <taxon>malvids</taxon>
        <taxon>Myrtales</taxon>
        <taxon>Myrtaceae</taxon>
        <taxon>Myrtoideae</taxon>
        <taxon>Eucalypteae</taxon>
        <taxon>Eucalyptus</taxon>
    </lineage>
</organism>
<feature type="domain" description="NB-ARC" evidence="3">
    <location>
        <begin position="30"/>
        <end position="167"/>
    </location>
</feature>
<keyword evidence="2" id="KW-0677">Repeat</keyword>
<comment type="caution">
    <text evidence="5">The sequence shown here is derived from an EMBL/GenBank/DDBJ whole genome shotgun (WGS) entry which is preliminary data.</text>
</comment>
<dbReference type="AlphaFoldDB" id="A0ABD3L4K1"/>
<evidence type="ECO:0000256" key="2">
    <source>
        <dbReference type="ARBA" id="ARBA00022737"/>
    </source>
</evidence>
<name>A0ABD3L4K1_EUCGL</name>
<evidence type="ECO:0000259" key="4">
    <source>
        <dbReference type="Pfam" id="PF23282"/>
    </source>
</evidence>
<proteinExistence type="predicted"/>